<comment type="function">
    <text evidence="1">Absolutely required for transposition of IS1.</text>
</comment>
<evidence type="ECO:0000313" key="7">
    <source>
        <dbReference type="EMBL" id="PSR52299.1"/>
    </source>
</evidence>
<evidence type="ECO:0000256" key="3">
    <source>
        <dbReference type="ARBA" id="ARBA00022578"/>
    </source>
</evidence>
<evidence type="ECO:0000259" key="5">
    <source>
        <dbReference type="Pfam" id="PF03811"/>
    </source>
</evidence>
<protein>
    <submittedName>
        <fullName evidence="13">IS1 transposase</fullName>
    </submittedName>
</protein>
<keyword evidence="16" id="KW-1185">Reference proteome</keyword>
<dbReference type="GO" id="GO:0004803">
    <property type="term" value="F:transposase activity"/>
    <property type="evidence" value="ECO:0007669"/>
    <property type="project" value="InterPro"/>
</dbReference>
<evidence type="ECO:0000313" key="6">
    <source>
        <dbReference type="EMBL" id="PSR52048.1"/>
    </source>
</evidence>
<dbReference type="EMBL" id="PYFT01000001">
    <property type="protein sequence ID" value="PSR57097.1"/>
    <property type="molecule type" value="Genomic_DNA"/>
</dbReference>
<feature type="domain" description="InsA N-terminal zinc ribbon" evidence="5">
    <location>
        <begin position="6"/>
        <end position="37"/>
    </location>
</feature>
<dbReference type="PANTHER" id="PTHR33293:SF1">
    <property type="entry name" value="INSERTION ELEMENT IS1 1 PROTEIN INSB-RELATED"/>
    <property type="match status" value="1"/>
</dbReference>
<evidence type="ECO:0000313" key="9">
    <source>
        <dbReference type="EMBL" id="PSR53191.1"/>
    </source>
</evidence>
<evidence type="ECO:0000313" key="12">
    <source>
        <dbReference type="EMBL" id="PSR55958.1"/>
    </source>
</evidence>
<dbReference type="RefSeq" id="WP_106925291.1">
    <property type="nucleotide sequence ID" value="NZ_PYFT01000001.1"/>
</dbReference>
<dbReference type="EMBL" id="PYFT01000001">
    <property type="protein sequence ID" value="PSR53934.1"/>
    <property type="molecule type" value="Genomic_DNA"/>
</dbReference>
<dbReference type="EMBL" id="PYFT01000001">
    <property type="protein sequence ID" value="PSR55958.1"/>
    <property type="molecule type" value="Genomic_DNA"/>
</dbReference>
<evidence type="ECO:0000313" key="8">
    <source>
        <dbReference type="EMBL" id="PSR52347.1"/>
    </source>
</evidence>
<dbReference type="EMBL" id="PYFT01000001">
    <property type="protein sequence ID" value="PSR52347.1"/>
    <property type="molecule type" value="Genomic_DNA"/>
</dbReference>
<sequence length="238" mass="27872">MFEVQIKINCPHCQSSKVVKNGKKKNGSQNLLCRNCQKQFQPIYRYRGADPTTKRLIRRLLERNNGVRDIEKLLEVSRKCVLSNLCRQGNALKIQPTQKHYRSVQIDEVWSFVGKRKKGKYWLLYAYCPQTDEVLAYSCGGRSAKTVRQLLKKLKGVEIEQYCTDHWKAFAQVIPPTKHTIGKAYTKNIEGVNTCIRARNRRFVRKTTCFSKKKENHLASLNLMFDYRNRHKAKHHTL</sequence>
<evidence type="ECO:0000256" key="2">
    <source>
        <dbReference type="ARBA" id="ARBA00008841"/>
    </source>
</evidence>
<dbReference type="InterPro" id="IPR005063">
    <property type="entry name" value="Transposase_27"/>
</dbReference>
<dbReference type="Pfam" id="PF03400">
    <property type="entry name" value="DDE_Tnp_IS1"/>
    <property type="match status" value="1"/>
</dbReference>
<dbReference type="OrthoDB" id="964996at2"/>
<dbReference type="EMBL" id="PYFT01000001">
    <property type="protein sequence ID" value="PSR57245.1"/>
    <property type="molecule type" value="Genomic_DNA"/>
</dbReference>
<dbReference type="GO" id="GO:0003677">
    <property type="term" value="F:DNA binding"/>
    <property type="evidence" value="ECO:0007669"/>
    <property type="project" value="InterPro"/>
</dbReference>
<evidence type="ECO:0000313" key="13">
    <source>
        <dbReference type="EMBL" id="PSR57097.1"/>
    </source>
</evidence>
<dbReference type="InterPro" id="IPR003220">
    <property type="entry name" value="InsA_N_dom_Znf"/>
</dbReference>
<evidence type="ECO:0000313" key="15">
    <source>
        <dbReference type="EMBL" id="PSR57245.1"/>
    </source>
</evidence>
<evidence type="ECO:0000313" key="11">
    <source>
        <dbReference type="EMBL" id="PSR53934.1"/>
    </source>
</evidence>
<dbReference type="EMBL" id="PYFT01000001">
    <property type="protein sequence ID" value="PSR53191.1"/>
    <property type="molecule type" value="Genomic_DNA"/>
</dbReference>
<reference evidence="13 16" key="1">
    <citation type="submission" date="2018-03" db="EMBL/GenBank/DDBJ databases">
        <title>Adhaeribacter sp. HMF7605 Genome sequencing and assembly.</title>
        <authorList>
            <person name="Kang H."/>
            <person name="Kang J."/>
            <person name="Cha I."/>
            <person name="Kim H."/>
            <person name="Joh K."/>
        </authorList>
    </citation>
    <scope>NUCLEOTIDE SEQUENCE [LARGE SCALE GENOMIC DNA]</scope>
    <source>
        <strain evidence="13 16">HMF7605</strain>
    </source>
</reference>
<evidence type="ECO:0000256" key="4">
    <source>
        <dbReference type="ARBA" id="ARBA00023172"/>
    </source>
</evidence>
<dbReference type="InterPro" id="IPR051354">
    <property type="entry name" value="Transposase_27_IS1"/>
</dbReference>
<dbReference type="NCBIfam" id="NF033558">
    <property type="entry name" value="transpos_IS1"/>
    <property type="match status" value="1"/>
</dbReference>
<comment type="similarity">
    <text evidence="2">Belongs to the transposase 27 family.</text>
</comment>
<dbReference type="Proteomes" id="UP000240357">
    <property type="component" value="Unassembled WGS sequence"/>
</dbReference>
<organism evidence="13 16">
    <name type="scientific">Adhaeribacter arboris</name>
    <dbReference type="NCBI Taxonomy" id="2072846"/>
    <lineage>
        <taxon>Bacteria</taxon>
        <taxon>Pseudomonadati</taxon>
        <taxon>Bacteroidota</taxon>
        <taxon>Cytophagia</taxon>
        <taxon>Cytophagales</taxon>
        <taxon>Hymenobacteraceae</taxon>
        <taxon>Adhaeribacter</taxon>
    </lineage>
</organism>
<dbReference type="GO" id="GO:0006313">
    <property type="term" value="P:DNA transposition"/>
    <property type="evidence" value="ECO:0007669"/>
    <property type="project" value="InterPro"/>
</dbReference>
<proteinExistence type="inferred from homology"/>
<accession>A0A2T2YNL0</accession>
<dbReference type="EMBL" id="PYFT01000001">
    <property type="protein sequence ID" value="PSR53263.1"/>
    <property type="molecule type" value="Genomic_DNA"/>
</dbReference>
<dbReference type="AlphaFoldDB" id="A0A2T2YNL0"/>
<name>A0A2T2YNL0_9BACT</name>
<dbReference type="EMBL" id="PYFT01000001">
    <property type="protein sequence ID" value="PSR52299.1"/>
    <property type="molecule type" value="Genomic_DNA"/>
</dbReference>
<keyword evidence="3" id="KW-0815">Transposition</keyword>
<dbReference type="EMBL" id="PYFT01000001">
    <property type="protein sequence ID" value="PSR57133.1"/>
    <property type="molecule type" value="Genomic_DNA"/>
</dbReference>
<keyword evidence="4" id="KW-0233">DNA recombination</keyword>
<comment type="caution">
    <text evidence="13">The sequence shown here is derived from an EMBL/GenBank/DDBJ whole genome shotgun (WGS) entry which is preliminary data.</text>
</comment>
<dbReference type="Pfam" id="PF03811">
    <property type="entry name" value="Zn_ribbon_InsA"/>
    <property type="match status" value="1"/>
</dbReference>
<evidence type="ECO:0000313" key="10">
    <source>
        <dbReference type="EMBL" id="PSR53263.1"/>
    </source>
</evidence>
<evidence type="ECO:0000256" key="1">
    <source>
        <dbReference type="ARBA" id="ARBA00004091"/>
    </source>
</evidence>
<dbReference type="EMBL" id="PYFT01000001">
    <property type="protein sequence ID" value="PSR52048.1"/>
    <property type="molecule type" value="Genomic_DNA"/>
</dbReference>
<gene>
    <name evidence="6" type="ORF">AHMF7605_00195</name>
    <name evidence="14" type="ORF">AHMF7605_01280</name>
    <name evidence="7" type="ORF">AHMF7605_01560</name>
    <name evidence="8" type="ORF">AHMF7605_01820</name>
    <name evidence="9" type="ORF">AHMF7605_06440</name>
    <name evidence="10" type="ORF">AHMF7605_06825</name>
    <name evidence="15" type="ORF">AHMF7605_10000</name>
    <name evidence="11" type="ORF">AHMF7605_10590</name>
    <name evidence="12" type="ORF">AHMF7605_21860</name>
    <name evidence="13" type="ORF">AHMF7605_28260</name>
</gene>
<evidence type="ECO:0000313" key="16">
    <source>
        <dbReference type="Proteomes" id="UP000240357"/>
    </source>
</evidence>
<evidence type="ECO:0000313" key="14">
    <source>
        <dbReference type="EMBL" id="PSR57133.1"/>
    </source>
</evidence>
<dbReference type="PANTHER" id="PTHR33293">
    <property type="entry name" value="INSERTION ELEMENT IS1 1 PROTEIN INSB-RELATED"/>
    <property type="match status" value="1"/>
</dbReference>